<feature type="region of interest" description="Disordered" evidence="1">
    <location>
        <begin position="1"/>
        <end position="24"/>
    </location>
</feature>
<dbReference type="AlphaFoldDB" id="A0A0D2X838"/>
<proteinExistence type="predicted"/>
<evidence type="ECO:0000313" key="3">
    <source>
        <dbReference type="Proteomes" id="UP000002489"/>
    </source>
</evidence>
<dbReference type="EnsemblFungi" id="FOXG_00044T0">
    <property type="protein sequence ID" value="FOXG_00044P0"/>
    <property type="gene ID" value="FOXG_00044"/>
</dbReference>
<organism evidence="2 3">
    <name type="scientific">Fusarium oxysporum (strain Fo5176)</name>
    <name type="common">Fusarium vascular wilt</name>
    <dbReference type="NCBI Taxonomy" id="660025"/>
    <lineage>
        <taxon>Eukaryota</taxon>
        <taxon>Fungi</taxon>
        <taxon>Dikarya</taxon>
        <taxon>Ascomycota</taxon>
        <taxon>Pezizomycotina</taxon>
        <taxon>Sordariomycetes</taxon>
        <taxon>Hypocreomycetidae</taxon>
        <taxon>Hypocreales</taxon>
        <taxon>Nectriaceae</taxon>
        <taxon>Fusarium</taxon>
        <taxon>Fusarium oxysporum species complex</taxon>
    </lineage>
</organism>
<sequence length="225" mass="25795">MKMQDEPRRSDKCKKNNNDCKRKRRPKELNVGACVENRKQLLPQNKPKMKRLVELPNVNAAAATQSELLEAQKKRKVVSDEVSNPQTNIISGDPIVAKRDRRLQLGLILELHHGSRNTLTHPLLLTSVTGVKQMVDRPRTRWQDVKLVELIDRNMRKSRQKRPKIGEGDEQGEMIVSAVVEIKNVTEIGVRKVVMSDTTAVERQPLWRQQQHLAQVGGRRSLDKE</sequence>
<feature type="compositionally biased region" description="Basic and acidic residues" evidence="1">
    <location>
        <begin position="1"/>
        <end position="20"/>
    </location>
</feature>
<reference evidence="3" key="1">
    <citation type="journal article" date="2012" name="Mol. Plant Microbe Interact.">
        <title>A highly conserved effector in Fusarium oxysporum is required for full virulence on Arabidopsis.</title>
        <authorList>
            <person name="Thatcher L.F."/>
            <person name="Gardiner D.M."/>
            <person name="Kazan K."/>
            <person name="Manners J."/>
        </authorList>
    </citation>
    <scope>NUCLEOTIDE SEQUENCE [LARGE SCALE GENOMIC DNA]</scope>
    <source>
        <strain evidence="3">Fo5176</strain>
    </source>
</reference>
<name>A0A0D2X838_FUSOF</name>
<evidence type="ECO:0000313" key="2">
    <source>
        <dbReference type="EnsemblFungi" id="FOXG_00044P0"/>
    </source>
</evidence>
<dbReference type="Proteomes" id="UP000002489">
    <property type="component" value="Unassembled WGS sequence"/>
</dbReference>
<protein>
    <submittedName>
        <fullName evidence="2">Uncharacterized protein</fullName>
    </submittedName>
</protein>
<evidence type="ECO:0000256" key="1">
    <source>
        <dbReference type="SAM" id="MobiDB-lite"/>
    </source>
</evidence>
<reference evidence="2" key="2">
    <citation type="submission" date="2025-08" db="UniProtKB">
        <authorList>
            <consortium name="EnsemblFungi"/>
        </authorList>
    </citation>
    <scope>IDENTIFICATION</scope>
    <source>
        <strain evidence="2">4287 / CBS 123668 / FGSC 9935 / NRRL 34936</strain>
    </source>
</reference>
<accession>A0A0D2X838</accession>